<accession>A0A9Q3PH20</accession>
<keyword evidence="2" id="KW-1185">Reference proteome</keyword>
<comment type="caution">
    <text evidence="1">The sequence shown here is derived from an EMBL/GenBank/DDBJ whole genome shotgun (WGS) entry which is preliminary data.</text>
</comment>
<protein>
    <submittedName>
        <fullName evidence="1">Uncharacterized protein</fullName>
    </submittedName>
</protein>
<sequence length="173" mass="19267">MLTCPHRPPDETPTLPSPLLTLSPPTLTIFTLAECPPDMAPTPHTILTLTWYLPTCLQHSLTSYACIVPSRHGSDTLYHPYACVVPSHHSLPSLCLRSALRTWLQFGIPALPSWSALPKCLPHSLLSLHSRSTLPTWLRRHPQPSLCLYTPATYHPHPSVLDPYGMVACWRGQ</sequence>
<name>A0A9Q3PH20_9BASI</name>
<organism evidence="1 2">
    <name type="scientific">Austropuccinia psidii MF-1</name>
    <dbReference type="NCBI Taxonomy" id="1389203"/>
    <lineage>
        <taxon>Eukaryota</taxon>
        <taxon>Fungi</taxon>
        <taxon>Dikarya</taxon>
        <taxon>Basidiomycota</taxon>
        <taxon>Pucciniomycotina</taxon>
        <taxon>Pucciniomycetes</taxon>
        <taxon>Pucciniales</taxon>
        <taxon>Sphaerophragmiaceae</taxon>
        <taxon>Austropuccinia</taxon>
    </lineage>
</organism>
<reference evidence="1" key="1">
    <citation type="submission" date="2021-03" db="EMBL/GenBank/DDBJ databases">
        <title>Draft genome sequence of rust myrtle Austropuccinia psidii MF-1, a brazilian biotype.</title>
        <authorList>
            <person name="Quecine M.C."/>
            <person name="Pachon D.M.R."/>
            <person name="Bonatelli M.L."/>
            <person name="Correr F.H."/>
            <person name="Franceschini L.M."/>
            <person name="Leite T.F."/>
            <person name="Margarido G.R.A."/>
            <person name="Almeida C.A."/>
            <person name="Ferrarezi J.A."/>
            <person name="Labate C.A."/>
        </authorList>
    </citation>
    <scope>NUCLEOTIDE SEQUENCE</scope>
    <source>
        <strain evidence="1">MF-1</strain>
    </source>
</reference>
<evidence type="ECO:0000313" key="2">
    <source>
        <dbReference type="Proteomes" id="UP000765509"/>
    </source>
</evidence>
<dbReference type="EMBL" id="AVOT02071014">
    <property type="protein sequence ID" value="MBW0561424.1"/>
    <property type="molecule type" value="Genomic_DNA"/>
</dbReference>
<dbReference type="AlphaFoldDB" id="A0A9Q3PH20"/>
<proteinExistence type="predicted"/>
<evidence type="ECO:0000313" key="1">
    <source>
        <dbReference type="EMBL" id="MBW0561424.1"/>
    </source>
</evidence>
<gene>
    <name evidence="1" type="ORF">O181_101139</name>
</gene>
<dbReference type="Proteomes" id="UP000765509">
    <property type="component" value="Unassembled WGS sequence"/>
</dbReference>